<proteinExistence type="predicted"/>
<evidence type="ECO:0000313" key="2">
    <source>
        <dbReference type="Proteomes" id="UP000438429"/>
    </source>
</evidence>
<dbReference type="Proteomes" id="UP000438429">
    <property type="component" value="Unassembled WGS sequence"/>
</dbReference>
<comment type="caution">
    <text evidence="1">The sequence shown here is derived from an EMBL/GenBank/DDBJ whole genome shotgun (WGS) entry which is preliminary data.</text>
</comment>
<reference evidence="1 2" key="1">
    <citation type="submission" date="2019-06" db="EMBL/GenBank/DDBJ databases">
        <title>Draft genomes of female and male turbot (Scophthalmus maximus).</title>
        <authorList>
            <person name="Xu H."/>
            <person name="Xu X.-W."/>
            <person name="Shao C."/>
            <person name="Chen S."/>
        </authorList>
    </citation>
    <scope>NUCLEOTIDE SEQUENCE [LARGE SCALE GENOMIC DNA]</scope>
    <source>
        <strain evidence="1">Ysfricsl-2016a</strain>
        <tissue evidence="1">Blood</tissue>
    </source>
</reference>
<evidence type="ECO:0000313" key="1">
    <source>
        <dbReference type="EMBL" id="KAF0035358.1"/>
    </source>
</evidence>
<sequence>MRFPFLLPEWERERLRDFLLEDFSLERLRDSRSPLTLDLLLERDLRVSERERDFSLLEGLCDLRVRERDFSGDLEWLAFLFDVEWDFRPDLE</sequence>
<organism evidence="1 2">
    <name type="scientific">Scophthalmus maximus</name>
    <name type="common">Turbot</name>
    <name type="synonym">Psetta maxima</name>
    <dbReference type="NCBI Taxonomy" id="52904"/>
    <lineage>
        <taxon>Eukaryota</taxon>
        <taxon>Metazoa</taxon>
        <taxon>Chordata</taxon>
        <taxon>Craniata</taxon>
        <taxon>Vertebrata</taxon>
        <taxon>Euteleostomi</taxon>
        <taxon>Actinopterygii</taxon>
        <taxon>Neopterygii</taxon>
        <taxon>Teleostei</taxon>
        <taxon>Neoteleostei</taxon>
        <taxon>Acanthomorphata</taxon>
        <taxon>Carangaria</taxon>
        <taxon>Pleuronectiformes</taxon>
        <taxon>Pleuronectoidei</taxon>
        <taxon>Scophthalmidae</taxon>
        <taxon>Scophthalmus</taxon>
    </lineage>
</organism>
<dbReference type="EMBL" id="VEVO01000011">
    <property type="protein sequence ID" value="KAF0035358.1"/>
    <property type="molecule type" value="Genomic_DNA"/>
</dbReference>
<name>A0A6A4ST65_SCOMX</name>
<gene>
    <name evidence="1" type="ORF">F2P81_013116</name>
</gene>
<accession>A0A6A4ST65</accession>
<protein>
    <submittedName>
        <fullName evidence="1">Uncharacterized protein</fullName>
    </submittedName>
</protein>
<dbReference type="AlphaFoldDB" id="A0A6A4ST65"/>